<evidence type="ECO:0000256" key="1">
    <source>
        <dbReference type="ARBA" id="ARBA00004479"/>
    </source>
</evidence>
<protein>
    <recommendedName>
        <fullName evidence="10">Leucine-rich repeat-containing N-terminal plant-type domain-containing protein</fullName>
    </recommendedName>
</protein>
<gene>
    <name evidence="11" type="ORF">SASPL_139124</name>
</gene>
<dbReference type="GO" id="GO:0016020">
    <property type="term" value="C:membrane"/>
    <property type="evidence" value="ECO:0007669"/>
    <property type="project" value="UniProtKB-SubCell"/>
</dbReference>
<keyword evidence="2" id="KW-0433">Leucine-rich repeat</keyword>
<keyword evidence="6" id="KW-1133">Transmembrane helix</keyword>
<organism evidence="11">
    <name type="scientific">Salvia splendens</name>
    <name type="common">Scarlet sage</name>
    <dbReference type="NCBI Taxonomy" id="180675"/>
    <lineage>
        <taxon>Eukaryota</taxon>
        <taxon>Viridiplantae</taxon>
        <taxon>Streptophyta</taxon>
        <taxon>Embryophyta</taxon>
        <taxon>Tracheophyta</taxon>
        <taxon>Spermatophyta</taxon>
        <taxon>Magnoliopsida</taxon>
        <taxon>eudicotyledons</taxon>
        <taxon>Gunneridae</taxon>
        <taxon>Pentapetalae</taxon>
        <taxon>asterids</taxon>
        <taxon>lamiids</taxon>
        <taxon>Lamiales</taxon>
        <taxon>Lamiaceae</taxon>
        <taxon>Nepetoideae</taxon>
        <taxon>Mentheae</taxon>
        <taxon>Salviinae</taxon>
        <taxon>Salvia</taxon>
        <taxon>Salvia subgen. Calosphace</taxon>
        <taxon>core Calosphace</taxon>
    </lineage>
</organism>
<evidence type="ECO:0000256" key="4">
    <source>
        <dbReference type="ARBA" id="ARBA00022729"/>
    </source>
</evidence>
<dbReference type="AlphaFoldDB" id="A0A8X8WW08"/>
<evidence type="ECO:0000256" key="9">
    <source>
        <dbReference type="SAM" id="SignalP"/>
    </source>
</evidence>
<keyword evidence="8" id="KW-0325">Glycoprotein</keyword>
<evidence type="ECO:0000256" key="6">
    <source>
        <dbReference type="ARBA" id="ARBA00022989"/>
    </source>
</evidence>
<comment type="subcellular location">
    <subcellularLocation>
        <location evidence="1">Membrane</location>
        <topology evidence="1">Single-pass type I membrane protein</topology>
    </subcellularLocation>
</comment>
<keyword evidence="5" id="KW-0677">Repeat</keyword>
<sequence length="273" mass="30686">MLPNFLFISILSSFILTHSHSQCIDYQKNLLLQLKNELIFNSPLSSKLSQWNQTDNCCKWQGVGCDVSGNVVTLQLNNESISGGVNDSSSLFKLEHLHKLNLAYNDFKRAPISKGIRSLTNLTHLNLSYAAFGGQVAAEILSLKRLGSLDISNDYRGNARYHTLLLNMNPLKLDHPNLEMLVGNLTGLPELYLDGVNVTSSHERKEWSRVISSFLPNITGLSLCRCSLFGPLFKSFWKLRSLSVLRLDLNDLSRVVPDMFASFDIRYSKFGKS</sequence>
<accession>A0A8X8WW08</accession>
<feature type="signal peptide" evidence="9">
    <location>
        <begin position="1"/>
        <end position="21"/>
    </location>
</feature>
<dbReference type="Gene3D" id="3.80.10.10">
    <property type="entry name" value="Ribonuclease Inhibitor"/>
    <property type="match status" value="1"/>
</dbReference>
<dbReference type="PANTHER" id="PTHR48061:SF2">
    <property type="entry name" value="RECEPTOR LIKE PROTEIN 30-LIKE"/>
    <property type="match status" value="1"/>
</dbReference>
<evidence type="ECO:0000256" key="2">
    <source>
        <dbReference type="ARBA" id="ARBA00022614"/>
    </source>
</evidence>
<evidence type="ECO:0000256" key="5">
    <source>
        <dbReference type="ARBA" id="ARBA00022737"/>
    </source>
</evidence>
<dbReference type="SUPFAM" id="SSF52058">
    <property type="entry name" value="L domain-like"/>
    <property type="match status" value="1"/>
</dbReference>
<proteinExistence type="predicted"/>
<dbReference type="EMBL" id="PNBA02000014">
    <property type="protein sequence ID" value="KAG6402248.1"/>
    <property type="molecule type" value="Genomic_DNA"/>
</dbReference>
<evidence type="ECO:0000313" key="11">
    <source>
        <dbReference type="EMBL" id="KAG6402248.1"/>
    </source>
</evidence>
<evidence type="ECO:0000259" key="10">
    <source>
        <dbReference type="Pfam" id="PF08263"/>
    </source>
</evidence>
<dbReference type="InterPro" id="IPR046956">
    <property type="entry name" value="RLP23-like"/>
</dbReference>
<dbReference type="InterPro" id="IPR013210">
    <property type="entry name" value="LRR_N_plant-typ"/>
</dbReference>
<keyword evidence="12" id="KW-1185">Reference proteome</keyword>
<feature type="domain" description="Leucine-rich repeat-containing N-terminal plant-type" evidence="10">
    <location>
        <begin position="25"/>
        <end position="66"/>
    </location>
</feature>
<keyword evidence="3" id="KW-0812">Transmembrane</keyword>
<dbReference type="InterPro" id="IPR032675">
    <property type="entry name" value="LRR_dom_sf"/>
</dbReference>
<reference evidence="11" key="2">
    <citation type="submission" date="2020-08" db="EMBL/GenBank/DDBJ databases">
        <title>Plant Genome Project.</title>
        <authorList>
            <person name="Zhang R.-G."/>
        </authorList>
    </citation>
    <scope>NUCLEOTIDE SEQUENCE</scope>
    <source>
        <strain evidence="11">Huo1</strain>
        <tissue evidence="11">Leaf</tissue>
    </source>
</reference>
<name>A0A8X8WW08_SALSN</name>
<dbReference type="PANTHER" id="PTHR48061">
    <property type="entry name" value="LEUCINE-RICH REPEAT RECEPTOR PROTEIN KINASE EMS1-LIKE-RELATED"/>
    <property type="match status" value="1"/>
</dbReference>
<keyword evidence="7" id="KW-0472">Membrane</keyword>
<evidence type="ECO:0000313" key="12">
    <source>
        <dbReference type="Proteomes" id="UP000298416"/>
    </source>
</evidence>
<evidence type="ECO:0000256" key="7">
    <source>
        <dbReference type="ARBA" id="ARBA00023136"/>
    </source>
</evidence>
<feature type="chain" id="PRO_5036489885" description="Leucine-rich repeat-containing N-terminal plant-type domain-containing protein" evidence="9">
    <location>
        <begin position="22"/>
        <end position="273"/>
    </location>
</feature>
<comment type="caution">
    <text evidence="11">The sequence shown here is derived from an EMBL/GenBank/DDBJ whole genome shotgun (WGS) entry which is preliminary data.</text>
</comment>
<reference evidence="11" key="1">
    <citation type="submission" date="2018-01" db="EMBL/GenBank/DDBJ databases">
        <authorList>
            <person name="Mao J.F."/>
        </authorList>
    </citation>
    <scope>NUCLEOTIDE SEQUENCE</scope>
    <source>
        <strain evidence="11">Huo1</strain>
        <tissue evidence="11">Leaf</tissue>
    </source>
</reference>
<evidence type="ECO:0000256" key="8">
    <source>
        <dbReference type="ARBA" id="ARBA00023180"/>
    </source>
</evidence>
<dbReference type="Pfam" id="PF08263">
    <property type="entry name" value="LRRNT_2"/>
    <property type="match status" value="1"/>
</dbReference>
<keyword evidence="4 9" id="KW-0732">Signal</keyword>
<evidence type="ECO:0000256" key="3">
    <source>
        <dbReference type="ARBA" id="ARBA00022692"/>
    </source>
</evidence>
<dbReference type="Proteomes" id="UP000298416">
    <property type="component" value="Unassembled WGS sequence"/>
</dbReference>